<evidence type="ECO:0000313" key="3">
    <source>
        <dbReference type="Proteomes" id="UP000292118"/>
    </source>
</evidence>
<dbReference type="EMBL" id="CP035493">
    <property type="protein sequence ID" value="QAY70382.1"/>
    <property type="molecule type" value="Genomic_DNA"/>
</dbReference>
<keyword evidence="1" id="KW-1133">Transmembrane helix</keyword>
<reference evidence="2 3" key="1">
    <citation type="submission" date="2019-01" db="EMBL/GenBank/DDBJ databases">
        <title>Genome sequencing of strain FW10M-9.</title>
        <authorList>
            <person name="Heo J."/>
            <person name="Kim S.-J."/>
            <person name="Kim J.-S."/>
            <person name="Hong S.-B."/>
            <person name="Kwon S.-W."/>
        </authorList>
    </citation>
    <scope>NUCLEOTIDE SEQUENCE [LARGE SCALE GENOMIC DNA]</scope>
    <source>
        <strain evidence="2 3">FW10M-9</strain>
    </source>
</reference>
<keyword evidence="1" id="KW-0472">Membrane</keyword>
<name>A0A4P6F431_9MICO</name>
<feature type="transmembrane region" description="Helical" evidence="1">
    <location>
        <begin position="12"/>
        <end position="34"/>
    </location>
</feature>
<dbReference type="KEGG" id="xya:ET471_10350"/>
<evidence type="ECO:0000256" key="1">
    <source>
        <dbReference type="SAM" id="Phobius"/>
    </source>
</evidence>
<gene>
    <name evidence="2" type="ORF">ET471_10350</name>
</gene>
<keyword evidence="1" id="KW-0812">Transmembrane</keyword>
<protein>
    <submittedName>
        <fullName evidence="2">Pilus assembly protein</fullName>
    </submittedName>
</protein>
<dbReference type="OrthoDB" id="4833104at2"/>
<sequence length="152" mass="15769">MNAGEPVDPERGSAVVEFIGTALLLLIPLVYLVLTLGRLQAGAFAVDGGAREAARAVVTAPTSADAETRARVAVSLALEDQGFDAGPALTGDAVQVTCSADPCLTPGATVTATVRAVVPLPFVPALLRSWVPLEIPVESRYRATVDQFVESR</sequence>
<accession>A0A4P6F431</accession>
<organism evidence="2 3">
    <name type="scientific">Xylanimonas protaetiae</name>
    <dbReference type="NCBI Taxonomy" id="2509457"/>
    <lineage>
        <taxon>Bacteria</taxon>
        <taxon>Bacillati</taxon>
        <taxon>Actinomycetota</taxon>
        <taxon>Actinomycetes</taxon>
        <taxon>Micrococcales</taxon>
        <taxon>Promicromonosporaceae</taxon>
        <taxon>Xylanimonas</taxon>
    </lineage>
</organism>
<dbReference type="Proteomes" id="UP000292118">
    <property type="component" value="Chromosome"/>
</dbReference>
<keyword evidence="3" id="KW-1185">Reference proteome</keyword>
<dbReference type="AlphaFoldDB" id="A0A4P6F431"/>
<dbReference type="RefSeq" id="WP_129188093.1">
    <property type="nucleotide sequence ID" value="NZ_CP035493.1"/>
</dbReference>
<proteinExistence type="predicted"/>
<evidence type="ECO:0000313" key="2">
    <source>
        <dbReference type="EMBL" id="QAY70382.1"/>
    </source>
</evidence>